<gene>
    <name evidence="10" type="ORF">NA57DRAFT_49053</name>
</gene>
<protein>
    <submittedName>
        <fullName evidence="10">Major facilitator superfamily transporter sugar</fullName>
    </submittedName>
</protein>
<accession>A0A9P4I5T8</accession>
<evidence type="ECO:0000256" key="3">
    <source>
        <dbReference type="ARBA" id="ARBA00022448"/>
    </source>
</evidence>
<dbReference type="InterPro" id="IPR050360">
    <property type="entry name" value="MFS_Sugar_Transporters"/>
</dbReference>
<evidence type="ECO:0000313" key="11">
    <source>
        <dbReference type="Proteomes" id="UP000799772"/>
    </source>
</evidence>
<dbReference type="GO" id="GO:0005351">
    <property type="term" value="F:carbohydrate:proton symporter activity"/>
    <property type="evidence" value="ECO:0007669"/>
    <property type="project" value="TreeGrafter"/>
</dbReference>
<dbReference type="EMBL" id="ML978140">
    <property type="protein sequence ID" value="KAF2092974.1"/>
    <property type="molecule type" value="Genomic_DNA"/>
</dbReference>
<keyword evidence="11" id="KW-1185">Reference proteome</keyword>
<keyword evidence="5 8" id="KW-1133">Transmembrane helix</keyword>
<feature type="domain" description="Major facilitator superfamily (MFS) profile" evidence="9">
    <location>
        <begin position="19"/>
        <end position="471"/>
    </location>
</feature>
<feature type="transmembrane region" description="Helical" evidence="8">
    <location>
        <begin position="346"/>
        <end position="366"/>
    </location>
</feature>
<feature type="transmembrane region" description="Helical" evidence="8">
    <location>
        <begin position="378"/>
        <end position="406"/>
    </location>
</feature>
<evidence type="ECO:0000256" key="8">
    <source>
        <dbReference type="SAM" id="Phobius"/>
    </source>
</evidence>
<evidence type="ECO:0000256" key="4">
    <source>
        <dbReference type="ARBA" id="ARBA00022692"/>
    </source>
</evidence>
<feature type="transmembrane region" description="Helical" evidence="8">
    <location>
        <begin position="448"/>
        <end position="467"/>
    </location>
</feature>
<feature type="transmembrane region" description="Helical" evidence="8">
    <location>
        <begin position="281"/>
        <end position="307"/>
    </location>
</feature>
<dbReference type="AlphaFoldDB" id="A0A9P4I5T8"/>
<dbReference type="PROSITE" id="PS50850">
    <property type="entry name" value="MFS"/>
    <property type="match status" value="1"/>
</dbReference>
<comment type="similarity">
    <text evidence="2 7">Belongs to the major facilitator superfamily. Sugar transporter (TC 2.A.1.1) family.</text>
</comment>
<feature type="transmembrane region" description="Helical" evidence="8">
    <location>
        <begin position="94"/>
        <end position="113"/>
    </location>
</feature>
<dbReference type="InterPro" id="IPR005829">
    <property type="entry name" value="Sugar_transporter_CS"/>
</dbReference>
<dbReference type="Pfam" id="PF00083">
    <property type="entry name" value="Sugar_tr"/>
    <property type="match status" value="1"/>
</dbReference>
<evidence type="ECO:0000256" key="5">
    <source>
        <dbReference type="ARBA" id="ARBA00022989"/>
    </source>
</evidence>
<evidence type="ECO:0000256" key="1">
    <source>
        <dbReference type="ARBA" id="ARBA00004141"/>
    </source>
</evidence>
<evidence type="ECO:0000256" key="2">
    <source>
        <dbReference type="ARBA" id="ARBA00010992"/>
    </source>
</evidence>
<dbReference type="NCBIfam" id="TIGR00879">
    <property type="entry name" value="SP"/>
    <property type="match status" value="1"/>
</dbReference>
<feature type="transmembrane region" description="Helical" evidence="8">
    <location>
        <begin position="319"/>
        <end position="339"/>
    </location>
</feature>
<feature type="transmembrane region" description="Helical" evidence="8">
    <location>
        <begin position="68"/>
        <end position="87"/>
    </location>
</feature>
<reference evidence="10" key="1">
    <citation type="journal article" date="2020" name="Stud. Mycol.">
        <title>101 Dothideomycetes genomes: a test case for predicting lifestyles and emergence of pathogens.</title>
        <authorList>
            <person name="Haridas S."/>
            <person name="Albert R."/>
            <person name="Binder M."/>
            <person name="Bloem J."/>
            <person name="Labutti K."/>
            <person name="Salamov A."/>
            <person name="Andreopoulos B."/>
            <person name="Baker S."/>
            <person name="Barry K."/>
            <person name="Bills G."/>
            <person name="Bluhm B."/>
            <person name="Cannon C."/>
            <person name="Castanera R."/>
            <person name="Culley D."/>
            <person name="Daum C."/>
            <person name="Ezra D."/>
            <person name="Gonzalez J."/>
            <person name="Henrissat B."/>
            <person name="Kuo A."/>
            <person name="Liang C."/>
            <person name="Lipzen A."/>
            <person name="Lutzoni F."/>
            <person name="Magnuson J."/>
            <person name="Mondo S."/>
            <person name="Nolan M."/>
            <person name="Ohm R."/>
            <person name="Pangilinan J."/>
            <person name="Park H.-J."/>
            <person name="Ramirez L."/>
            <person name="Alfaro M."/>
            <person name="Sun H."/>
            <person name="Tritt A."/>
            <person name="Yoshinaga Y."/>
            <person name="Zwiers L.-H."/>
            <person name="Turgeon B."/>
            <person name="Goodwin S."/>
            <person name="Spatafora J."/>
            <person name="Crous P."/>
            <person name="Grigoriev I."/>
        </authorList>
    </citation>
    <scope>NUCLEOTIDE SEQUENCE</scope>
    <source>
        <strain evidence="10">CBS 133067</strain>
    </source>
</reference>
<evidence type="ECO:0000259" key="9">
    <source>
        <dbReference type="PROSITE" id="PS50850"/>
    </source>
</evidence>
<dbReference type="FunFam" id="1.20.1250.20:FF:000090">
    <property type="entry name" value="MFS sugar transporter, putative"/>
    <property type="match status" value="1"/>
</dbReference>
<dbReference type="OrthoDB" id="2544694at2759"/>
<keyword evidence="4 8" id="KW-0812">Transmembrane</keyword>
<sequence>MGLSTSWKRLSPRQLNIAIQIFSLISIFFEGYDQGVMGGVNAAPNYVREVKIGQYPSGKVTNTTKQGGIVSVYYLGAIFGCFLGGWAADRIGRINGLFFAACFALVGGALQAASQSASFLLVARVVTGIGTGALTGITPVLVSETSRADHRGGFLGYVFIANYLGISIAYWLSFGLSFVDNGLSAVRWRFLLAFQCFPALLLLGGIKMLPDSPRYLASVGRYKEAREVLERIRGSTGGDTEREFCEICAVSEEAKPASPVEFVKVLLGMDKSLAPHLGRRAWLCLWLQIMASWTGITAVTAYSPVLLSQAGYSAIKQNGLAGGLNTIGIVGTIISAQIVDRLGRRTCLIGGACGLFIVNLIAAALYEGSRHDPSKAASIAPAAVTMLFLFNLIYAATWGTVAFLVPTEIFPPEMRAQGNGFGITGWAIGVGWTTLINPIMFSNIESRTYFLFAGLNLLWMPIVYFFYPETKDRSLESIDAMFACSRPFFKDMEKAYEAGGDVLAVRGGIEEVKRKTSVIRADGIEKV</sequence>
<dbReference type="PANTHER" id="PTHR48022:SF44">
    <property type="entry name" value="SUGAR TRANSPORTER, PUTATIVE (AFU_ORTHOLOGUE AFUA_4G14610)-RELATED"/>
    <property type="match status" value="1"/>
</dbReference>
<dbReference type="Proteomes" id="UP000799772">
    <property type="component" value="Unassembled WGS sequence"/>
</dbReference>
<dbReference type="PRINTS" id="PR00171">
    <property type="entry name" value="SUGRTRNSPORT"/>
</dbReference>
<dbReference type="Gene3D" id="1.20.1250.20">
    <property type="entry name" value="MFS general substrate transporter like domains"/>
    <property type="match status" value="1"/>
</dbReference>
<evidence type="ECO:0000256" key="7">
    <source>
        <dbReference type="RuleBase" id="RU003346"/>
    </source>
</evidence>
<dbReference type="PANTHER" id="PTHR48022">
    <property type="entry name" value="PLASTIDIC GLUCOSE TRANSPORTER 4"/>
    <property type="match status" value="1"/>
</dbReference>
<dbReference type="InterPro" id="IPR005828">
    <property type="entry name" value="MFS_sugar_transport-like"/>
</dbReference>
<dbReference type="PROSITE" id="PS00216">
    <property type="entry name" value="SUGAR_TRANSPORT_1"/>
    <property type="match status" value="1"/>
</dbReference>
<dbReference type="SUPFAM" id="SSF103473">
    <property type="entry name" value="MFS general substrate transporter"/>
    <property type="match status" value="1"/>
</dbReference>
<comment type="caution">
    <text evidence="10">The sequence shown here is derived from an EMBL/GenBank/DDBJ whole genome shotgun (WGS) entry which is preliminary data.</text>
</comment>
<feature type="transmembrane region" description="Helical" evidence="8">
    <location>
        <begin position="418"/>
        <end position="436"/>
    </location>
</feature>
<evidence type="ECO:0000313" key="10">
    <source>
        <dbReference type="EMBL" id="KAF2092974.1"/>
    </source>
</evidence>
<feature type="transmembrane region" description="Helical" evidence="8">
    <location>
        <begin position="119"/>
        <end position="142"/>
    </location>
</feature>
<dbReference type="GO" id="GO:0016020">
    <property type="term" value="C:membrane"/>
    <property type="evidence" value="ECO:0007669"/>
    <property type="project" value="UniProtKB-SubCell"/>
</dbReference>
<dbReference type="InterPro" id="IPR036259">
    <property type="entry name" value="MFS_trans_sf"/>
</dbReference>
<feature type="transmembrane region" description="Helical" evidence="8">
    <location>
        <begin position="154"/>
        <end position="174"/>
    </location>
</feature>
<keyword evidence="3 7" id="KW-0813">Transport</keyword>
<keyword evidence="6 8" id="KW-0472">Membrane</keyword>
<organism evidence="10 11">
    <name type="scientific">Rhizodiscina lignyota</name>
    <dbReference type="NCBI Taxonomy" id="1504668"/>
    <lineage>
        <taxon>Eukaryota</taxon>
        <taxon>Fungi</taxon>
        <taxon>Dikarya</taxon>
        <taxon>Ascomycota</taxon>
        <taxon>Pezizomycotina</taxon>
        <taxon>Dothideomycetes</taxon>
        <taxon>Pleosporomycetidae</taxon>
        <taxon>Aulographales</taxon>
        <taxon>Rhizodiscinaceae</taxon>
        <taxon>Rhizodiscina</taxon>
    </lineage>
</organism>
<dbReference type="PROSITE" id="PS00217">
    <property type="entry name" value="SUGAR_TRANSPORT_2"/>
    <property type="match status" value="1"/>
</dbReference>
<dbReference type="InterPro" id="IPR003663">
    <property type="entry name" value="Sugar/inositol_transpt"/>
</dbReference>
<evidence type="ECO:0000256" key="6">
    <source>
        <dbReference type="ARBA" id="ARBA00023136"/>
    </source>
</evidence>
<name>A0A9P4I5T8_9PEZI</name>
<comment type="subcellular location">
    <subcellularLocation>
        <location evidence="1">Membrane</location>
        <topology evidence="1">Multi-pass membrane protein</topology>
    </subcellularLocation>
</comment>
<dbReference type="InterPro" id="IPR020846">
    <property type="entry name" value="MFS_dom"/>
</dbReference>
<proteinExistence type="inferred from homology"/>